<dbReference type="Proteomes" id="UP001195483">
    <property type="component" value="Unassembled WGS sequence"/>
</dbReference>
<organism evidence="2 3">
    <name type="scientific">Potamilus streckersoni</name>
    <dbReference type="NCBI Taxonomy" id="2493646"/>
    <lineage>
        <taxon>Eukaryota</taxon>
        <taxon>Metazoa</taxon>
        <taxon>Spiralia</taxon>
        <taxon>Lophotrochozoa</taxon>
        <taxon>Mollusca</taxon>
        <taxon>Bivalvia</taxon>
        <taxon>Autobranchia</taxon>
        <taxon>Heteroconchia</taxon>
        <taxon>Palaeoheterodonta</taxon>
        <taxon>Unionida</taxon>
        <taxon>Unionoidea</taxon>
        <taxon>Unionidae</taxon>
        <taxon>Ambleminae</taxon>
        <taxon>Lampsilini</taxon>
        <taxon>Potamilus</taxon>
    </lineage>
</organism>
<keyword evidence="3" id="KW-1185">Reference proteome</keyword>
<dbReference type="AlphaFoldDB" id="A0AAE0SKX5"/>
<dbReference type="EMBL" id="JAEAOA010000708">
    <property type="protein sequence ID" value="KAK3593886.1"/>
    <property type="molecule type" value="Genomic_DNA"/>
</dbReference>
<reference evidence="2" key="3">
    <citation type="submission" date="2023-05" db="EMBL/GenBank/DDBJ databases">
        <authorList>
            <person name="Smith C.H."/>
        </authorList>
    </citation>
    <scope>NUCLEOTIDE SEQUENCE</scope>
    <source>
        <strain evidence="2">CHS0354</strain>
        <tissue evidence="2">Mantle</tissue>
    </source>
</reference>
<accession>A0AAE0SKX5</accession>
<feature type="compositionally biased region" description="Basic and acidic residues" evidence="1">
    <location>
        <begin position="422"/>
        <end position="442"/>
    </location>
</feature>
<feature type="region of interest" description="Disordered" evidence="1">
    <location>
        <begin position="410"/>
        <end position="442"/>
    </location>
</feature>
<evidence type="ECO:0000313" key="2">
    <source>
        <dbReference type="EMBL" id="KAK3593886.1"/>
    </source>
</evidence>
<sequence>MQSLHPSDHDEKEQGIHYPVSIMRKTTIFFVLEALILIQLTAARKEHVICQDILQLPRSIESDERKGYDADILEEIRIRPNLTTYSCTAELKLQHPLQETVNDPNYIFTARTMHNSRQSKTRIHTDETSIVGNNMVANIPGRTDKRIASALRVKNAPLQKGNKFHRFVTKDTHTNKGRNIRRDVQFSELRRRLDDKYRRLSTDDYRRLFTDRKHLRDKKINILLSDTRRDETTINYRRRQHFSRSDGRQNISRQKYCTLARYTERRQEDLKDNNFGLNLQSGFNVVRNVARMELHRKNPVTRGLTDGDKMNRIIGETRNVARNNENFLRTRRSVDSMREGEVMGTKARRVDRGNLTKSCSKKIIRNNGYHRGFGNGKEHMSNNDGRATNLYRHYTRIQCDIKENNIRDDRGKDLSVSTRSRRTTEDNKMDREARERRAVKSSIREQHEKLHFLVGTRDSDENGHCGSSSVRCIETKAISVRIKQGERRMVDIKQDHQRNVILHSRRDDKNTRVQKYGHSSYIRRGNYYEQRTDTIDMIGINRARSHEREEHIEDIARALTVTRGRLSIKSDQRSSSERRDVISDKRFQPDVARLTIRRISIRQMIGRSLRSNEDVLATERANVEQRVKKGAIRWMYITQQSEVARRSLQHGKYERQEMFVSSSKNSLRKIRKRKSDVTVFREKRQDNTIITEKETSSPVSARLKVNIRLMKLSLSSRRENQIGLAKVRCGRILPKTERKGNNLEWSRSNNMKPASVRNDKHFPWTLQEQHPIWNDVISVTRALLLGAAGLLGTQMFAKEKLF</sequence>
<protein>
    <submittedName>
        <fullName evidence="2">Uncharacterized protein</fullName>
    </submittedName>
</protein>
<reference evidence="2" key="1">
    <citation type="journal article" date="2021" name="Genome Biol. Evol.">
        <title>A High-Quality Reference Genome for a Parasitic Bivalve with Doubly Uniparental Inheritance (Bivalvia: Unionida).</title>
        <authorList>
            <person name="Smith C.H."/>
        </authorList>
    </citation>
    <scope>NUCLEOTIDE SEQUENCE</scope>
    <source>
        <strain evidence="2">CHS0354</strain>
    </source>
</reference>
<proteinExistence type="predicted"/>
<name>A0AAE0SKX5_9BIVA</name>
<evidence type="ECO:0000256" key="1">
    <source>
        <dbReference type="SAM" id="MobiDB-lite"/>
    </source>
</evidence>
<reference evidence="2" key="2">
    <citation type="journal article" date="2021" name="Genome Biol. Evol.">
        <title>Developing a high-quality reference genome for a parasitic bivalve with doubly uniparental inheritance (Bivalvia: Unionida).</title>
        <authorList>
            <person name="Smith C.H."/>
        </authorList>
    </citation>
    <scope>NUCLEOTIDE SEQUENCE</scope>
    <source>
        <strain evidence="2">CHS0354</strain>
        <tissue evidence="2">Mantle</tissue>
    </source>
</reference>
<comment type="caution">
    <text evidence="2">The sequence shown here is derived from an EMBL/GenBank/DDBJ whole genome shotgun (WGS) entry which is preliminary data.</text>
</comment>
<evidence type="ECO:0000313" key="3">
    <source>
        <dbReference type="Proteomes" id="UP001195483"/>
    </source>
</evidence>
<gene>
    <name evidence="2" type="ORF">CHS0354_011489</name>
</gene>